<proteinExistence type="predicted"/>
<evidence type="ECO:0000313" key="1">
    <source>
        <dbReference type="EMBL" id="GFH51186.1"/>
    </source>
</evidence>
<dbReference type="Proteomes" id="UP001054902">
    <property type="component" value="Unassembled WGS sequence"/>
</dbReference>
<keyword evidence="2" id="KW-1185">Reference proteome</keyword>
<gene>
    <name evidence="1" type="ORF">CTEN210_07662</name>
</gene>
<evidence type="ECO:0000313" key="2">
    <source>
        <dbReference type="Proteomes" id="UP001054902"/>
    </source>
</evidence>
<name>A0AAD3CU44_9STRA</name>
<accession>A0AAD3CU44</accession>
<dbReference type="AlphaFoldDB" id="A0AAD3CU44"/>
<reference evidence="1 2" key="1">
    <citation type="journal article" date="2021" name="Sci. Rep.">
        <title>The genome of the diatom Chaetoceros tenuissimus carries an ancient integrated fragment of an extant virus.</title>
        <authorList>
            <person name="Hongo Y."/>
            <person name="Kimura K."/>
            <person name="Takaki Y."/>
            <person name="Yoshida Y."/>
            <person name="Baba S."/>
            <person name="Kobayashi G."/>
            <person name="Nagasaki K."/>
            <person name="Hano T."/>
            <person name="Tomaru Y."/>
        </authorList>
    </citation>
    <scope>NUCLEOTIDE SEQUENCE [LARGE SCALE GENOMIC DNA]</scope>
    <source>
        <strain evidence="1 2">NIES-3715</strain>
    </source>
</reference>
<organism evidence="1 2">
    <name type="scientific">Chaetoceros tenuissimus</name>
    <dbReference type="NCBI Taxonomy" id="426638"/>
    <lineage>
        <taxon>Eukaryota</taxon>
        <taxon>Sar</taxon>
        <taxon>Stramenopiles</taxon>
        <taxon>Ochrophyta</taxon>
        <taxon>Bacillariophyta</taxon>
        <taxon>Coscinodiscophyceae</taxon>
        <taxon>Chaetocerotophycidae</taxon>
        <taxon>Chaetocerotales</taxon>
        <taxon>Chaetocerotaceae</taxon>
        <taxon>Chaetoceros</taxon>
    </lineage>
</organism>
<protein>
    <submittedName>
        <fullName evidence="1">Uncharacterized protein</fullName>
    </submittedName>
</protein>
<dbReference type="EMBL" id="BLLK01000045">
    <property type="protein sequence ID" value="GFH51186.1"/>
    <property type="molecule type" value="Genomic_DNA"/>
</dbReference>
<comment type="caution">
    <text evidence="1">The sequence shown here is derived from an EMBL/GenBank/DDBJ whole genome shotgun (WGS) entry which is preliminary data.</text>
</comment>
<sequence>MESWSKEYENLLPRGTFIQGLAKLRDTLPNQIHAKFDEHVRCMVRDLSTEVGKMLHNLHEKKHSITQVQKVIRAFPSSLLCLNHKAWIPIQSCAQSVESVRFVPLLADEAMLYNVNGRNGRGGLKMKYSTIVHTPNVLQVLCQMKSMDKSSAVDRTYTEVLKILQSKKLLKSKDLNKYNLLHASCDIACKSRFEFLLKWNKKKLKENHCEEPFIHSTITSKTNGPGSFALTLSKTIKYFPRDLGLLFQMNDRKETTFDVAVQFYGKEKTFQIIKECIPASKKLPILHHVIRAVPEYLNDFAIRYPSSIYRRDENGRLFHHLALECGVSLLNNPMMILQMSDATVEECDPVTGLLPFMIAASSQENDLSTCYHLLRRSPSSIPPL</sequence>